<organism evidence="2 3">
    <name type="scientific">Chitinophaga lutea</name>
    <dbReference type="NCBI Taxonomy" id="2488634"/>
    <lineage>
        <taxon>Bacteria</taxon>
        <taxon>Pseudomonadati</taxon>
        <taxon>Bacteroidota</taxon>
        <taxon>Chitinophagia</taxon>
        <taxon>Chitinophagales</taxon>
        <taxon>Chitinophagaceae</taxon>
        <taxon>Chitinophaga</taxon>
    </lineage>
</organism>
<evidence type="ECO:0000313" key="2">
    <source>
        <dbReference type="EMBL" id="RPE12518.1"/>
    </source>
</evidence>
<accession>A0A3N4PX80</accession>
<evidence type="ECO:0008006" key="4">
    <source>
        <dbReference type="Google" id="ProtNLM"/>
    </source>
</evidence>
<gene>
    <name evidence="2" type="ORF">EGT74_02895</name>
</gene>
<evidence type="ECO:0000256" key="1">
    <source>
        <dbReference type="SAM" id="SignalP"/>
    </source>
</evidence>
<evidence type="ECO:0000313" key="3">
    <source>
        <dbReference type="Proteomes" id="UP000278351"/>
    </source>
</evidence>
<dbReference type="OrthoDB" id="654858at2"/>
<sequence>MKMRDLYNNRFVVALVALALMMAACQKDGGYAEYSRSKSQVNLNTYDYLKSRTGVYDSMVKVIDRLNLERTVKSNRLTIMGITNSSFTAAIKNLNIMRGGNFKEPLYIADLDINHLDTLFCRYIMPGLMPTDSLKGAPDGKLYNSLKFNAVMNMLLFFQPASGLDKGGPQYITFSDTKGSFYISKWARTNTASMDTYTINGIVHMVSPDHEFGFNEFISRFKN</sequence>
<dbReference type="Proteomes" id="UP000278351">
    <property type="component" value="Unassembled WGS sequence"/>
</dbReference>
<dbReference type="InterPro" id="IPR036378">
    <property type="entry name" value="FAS1_dom_sf"/>
</dbReference>
<dbReference type="AlphaFoldDB" id="A0A3N4PX80"/>
<comment type="caution">
    <text evidence="2">The sequence shown here is derived from an EMBL/GenBank/DDBJ whole genome shotgun (WGS) entry which is preliminary data.</text>
</comment>
<keyword evidence="3" id="KW-1185">Reference proteome</keyword>
<dbReference type="EMBL" id="RPDH01000001">
    <property type="protein sequence ID" value="RPE12518.1"/>
    <property type="molecule type" value="Genomic_DNA"/>
</dbReference>
<dbReference type="RefSeq" id="WP_123845029.1">
    <property type="nucleotide sequence ID" value="NZ_RPDH01000001.1"/>
</dbReference>
<keyword evidence="1" id="KW-0732">Signal</keyword>
<name>A0A3N4PX80_9BACT</name>
<proteinExistence type="predicted"/>
<feature type="signal peptide" evidence="1">
    <location>
        <begin position="1"/>
        <end position="26"/>
    </location>
</feature>
<protein>
    <recommendedName>
        <fullName evidence="4">FAS1 domain-containing protein</fullName>
    </recommendedName>
</protein>
<dbReference type="PROSITE" id="PS51257">
    <property type="entry name" value="PROKAR_LIPOPROTEIN"/>
    <property type="match status" value="1"/>
</dbReference>
<dbReference type="Gene3D" id="2.30.180.10">
    <property type="entry name" value="FAS1 domain"/>
    <property type="match status" value="1"/>
</dbReference>
<feature type="chain" id="PRO_5018306841" description="FAS1 domain-containing protein" evidence="1">
    <location>
        <begin position="27"/>
        <end position="223"/>
    </location>
</feature>
<reference evidence="2 3" key="1">
    <citation type="submission" date="2018-11" db="EMBL/GenBank/DDBJ databases">
        <title>Chitinophaga lutea sp.nov., isolate from arsenic contaminated soil.</title>
        <authorList>
            <person name="Zong Y."/>
        </authorList>
    </citation>
    <scope>NUCLEOTIDE SEQUENCE [LARGE SCALE GENOMIC DNA]</scope>
    <source>
        <strain evidence="2 3">ZY74</strain>
    </source>
</reference>